<dbReference type="Gene3D" id="3.40.50.300">
    <property type="entry name" value="P-loop containing nucleotide triphosphate hydrolases"/>
    <property type="match status" value="1"/>
</dbReference>
<sequence>MCRARLRSSTTVLAALPRAARGASGAPTLAASLYVVILVGPPGSGKSTLARAIVARAPGAWSVVNQDTLGSRGACVRAMADALARREHVIIDRCNFDVEQRRPWIQLAQWTPLRCAISAIVLTPSLKRCKARVLARTGHPTLSGPNAPRIVERMASLLVPPHTREGLEHVGWIRNEEPLADDGALPADVQRELQRLSGAESGAQPQPTRAPITAREQRAPIRVATFNLLADCWVNQPAWYPSTPGSALEPSARLATAVRAIRSIDADVVCVQEATPAALNGLADGLAGEYTISALCANQPTAAAAPNGVAFLVRERGALGGGRPWTSERLVWDGEGSASAALHATVGGATVGGGGAEGVPLAVLNSHLAHGEAGEDQARVALRWARDWCRAHPSGLLLWCGDFNLKPSHALVPCIVAAGLRDALGWSPSPTYFPDQARPGARPSRCDYVLFSAHTLSLERAHALGAPQRGAAAGALRRADGEPEFAVRRGASEGSGSGEDEPTDAHAAEHTRAPGSPSARHPRAAGGSHARRARSDGAEGRDDERRLGLRDALELFGSDHVPVVATLVPLFQHKSI</sequence>
<keyword evidence="4" id="KW-1185">Reference proteome</keyword>
<feature type="compositionally biased region" description="Basic and acidic residues" evidence="1">
    <location>
        <begin position="533"/>
        <end position="544"/>
    </location>
</feature>
<dbReference type="GO" id="GO:0003690">
    <property type="term" value="F:double-stranded DNA binding"/>
    <property type="evidence" value="ECO:0007669"/>
    <property type="project" value="TreeGrafter"/>
</dbReference>
<feature type="domain" description="AAA+ ATPase" evidence="2">
    <location>
        <begin position="32"/>
        <end position="323"/>
    </location>
</feature>
<evidence type="ECO:0000313" key="4">
    <source>
        <dbReference type="Proteomes" id="UP000751190"/>
    </source>
</evidence>
<dbReference type="GO" id="GO:0006281">
    <property type="term" value="P:DNA repair"/>
    <property type="evidence" value="ECO:0007669"/>
    <property type="project" value="TreeGrafter"/>
</dbReference>
<dbReference type="GO" id="GO:0046404">
    <property type="term" value="F:ATP-dependent polydeoxyribonucleotide 5'-hydroxyl-kinase activity"/>
    <property type="evidence" value="ECO:0007669"/>
    <property type="project" value="TreeGrafter"/>
</dbReference>
<dbReference type="SUPFAM" id="SSF52540">
    <property type="entry name" value="P-loop containing nucleoside triphosphate hydrolases"/>
    <property type="match status" value="1"/>
</dbReference>
<dbReference type="Gene3D" id="3.60.10.10">
    <property type="entry name" value="Endonuclease/exonuclease/phosphatase"/>
    <property type="match status" value="1"/>
</dbReference>
<dbReference type="InterPro" id="IPR036691">
    <property type="entry name" value="Endo/exonu/phosph_ase_sf"/>
</dbReference>
<protein>
    <recommendedName>
        <fullName evidence="2">AAA+ ATPase domain-containing protein</fullName>
    </recommendedName>
</protein>
<dbReference type="InterPro" id="IPR003593">
    <property type="entry name" value="AAA+_ATPase"/>
</dbReference>
<dbReference type="PANTHER" id="PTHR12083">
    <property type="entry name" value="BIFUNCTIONAL POLYNUCLEOTIDE PHOSPHATASE/KINASE"/>
    <property type="match status" value="1"/>
</dbReference>
<organism evidence="3 4">
    <name type="scientific">Diacronema lutheri</name>
    <name type="common">Unicellular marine alga</name>
    <name type="synonym">Monochrysis lutheri</name>
    <dbReference type="NCBI Taxonomy" id="2081491"/>
    <lineage>
        <taxon>Eukaryota</taxon>
        <taxon>Haptista</taxon>
        <taxon>Haptophyta</taxon>
        <taxon>Pavlovophyceae</taxon>
        <taxon>Pavlovales</taxon>
        <taxon>Pavlovaceae</taxon>
        <taxon>Diacronema</taxon>
    </lineage>
</organism>
<dbReference type="InterPro" id="IPR005135">
    <property type="entry name" value="Endo/exonuclease/phosphatase"/>
</dbReference>
<accession>A0A8J5XRK0</accession>
<dbReference type="GO" id="GO:0046403">
    <property type="term" value="F:polynucleotide 3'-phosphatase activity"/>
    <property type="evidence" value="ECO:0007669"/>
    <property type="project" value="TreeGrafter"/>
</dbReference>
<dbReference type="PANTHER" id="PTHR12083:SF9">
    <property type="entry name" value="BIFUNCTIONAL POLYNUCLEOTIDE PHOSPHATASE_KINASE"/>
    <property type="match status" value="1"/>
</dbReference>
<proteinExistence type="predicted"/>
<reference evidence="3" key="1">
    <citation type="submission" date="2021-05" db="EMBL/GenBank/DDBJ databases">
        <title>The genome of the haptophyte Pavlova lutheri (Diacronema luteri, Pavlovales) - a model for lipid biosynthesis in eukaryotic algae.</title>
        <authorList>
            <person name="Hulatt C.J."/>
            <person name="Posewitz M.C."/>
        </authorList>
    </citation>
    <scope>NUCLEOTIDE SEQUENCE</scope>
    <source>
        <strain evidence="3">NIVA-4/92</strain>
    </source>
</reference>
<dbReference type="SMART" id="SM00382">
    <property type="entry name" value="AAA"/>
    <property type="match status" value="1"/>
</dbReference>
<dbReference type="EMBL" id="JAGTXO010000005">
    <property type="protein sequence ID" value="KAG8467746.1"/>
    <property type="molecule type" value="Genomic_DNA"/>
</dbReference>
<evidence type="ECO:0000256" key="1">
    <source>
        <dbReference type="SAM" id="MobiDB-lite"/>
    </source>
</evidence>
<gene>
    <name evidence="3" type="ORF">KFE25_006798</name>
</gene>
<comment type="caution">
    <text evidence="3">The sequence shown here is derived from an EMBL/GenBank/DDBJ whole genome shotgun (WGS) entry which is preliminary data.</text>
</comment>
<dbReference type="InterPro" id="IPR027417">
    <property type="entry name" value="P-loop_NTPase"/>
</dbReference>
<evidence type="ECO:0000259" key="2">
    <source>
        <dbReference type="SMART" id="SM00382"/>
    </source>
</evidence>
<name>A0A8J5XRK0_DIALT</name>
<dbReference type="OrthoDB" id="3512845at2759"/>
<evidence type="ECO:0000313" key="3">
    <source>
        <dbReference type="EMBL" id="KAG8467746.1"/>
    </source>
</evidence>
<dbReference type="Proteomes" id="UP000751190">
    <property type="component" value="Unassembled WGS sequence"/>
</dbReference>
<dbReference type="SUPFAM" id="SSF56219">
    <property type="entry name" value="DNase I-like"/>
    <property type="match status" value="1"/>
</dbReference>
<feature type="region of interest" description="Disordered" evidence="1">
    <location>
        <begin position="488"/>
        <end position="544"/>
    </location>
</feature>
<dbReference type="AlphaFoldDB" id="A0A8J5XRK0"/>
<dbReference type="Pfam" id="PF13671">
    <property type="entry name" value="AAA_33"/>
    <property type="match status" value="1"/>
</dbReference>
<feature type="compositionally biased region" description="Basic and acidic residues" evidence="1">
    <location>
        <begin position="503"/>
        <end position="512"/>
    </location>
</feature>
<dbReference type="Pfam" id="PF03372">
    <property type="entry name" value="Exo_endo_phos"/>
    <property type="match status" value="1"/>
</dbReference>